<keyword evidence="3" id="KW-1185">Reference proteome</keyword>
<evidence type="ECO:0000313" key="3">
    <source>
        <dbReference type="Proteomes" id="UP000005090"/>
    </source>
</evidence>
<protein>
    <recommendedName>
        <fullName evidence="4">Phosphate-selective porin O and P</fullName>
    </recommendedName>
</protein>
<dbReference type="STRING" id="686340.Metal_1110"/>
<feature type="chain" id="PRO_5003612210" description="Phosphate-selective porin O and P" evidence="1">
    <location>
        <begin position="30"/>
        <end position="402"/>
    </location>
</feature>
<dbReference type="Proteomes" id="UP000005090">
    <property type="component" value="Chromosome"/>
</dbReference>
<sequence length="402" mass="45979">MHYSPIHFKHDLFFACSCIAALAFSASTAAQNLNINKWLPDSVQVHGFLSQGFIHTSNNNFFGHSKDSLSTDFRELGVNGSWSALPDLQLALQVVWRDAGQTDEDGFRIDYGLANYNLLSTESSQLAIRAGRVPTPLGFYNETRDVASTRPSIFLPQSIYFDRNRNLALSADGGYLYGEHRTDFGDFSFNFGLIIPRTDDPEFMNTILRRESGALEGDTSWIARLGYEAPDKGVRLAVTYAEFLSDFHSSQQPSNEGSFHFSPLILSAQYNAEKWSLTAEYALRRTRLDYFQHSDIGFTGQSYYLQGTYRFTDKLEGLIRYDELVWDLDDQYGYRYPAPLGPSFSRYARDWTFGLRYEILPSLLASAEYHHINGTGWLPRLENPQQEAQRWDMYAFMLSYNF</sequence>
<dbReference type="eggNOG" id="COG3203">
    <property type="taxonomic scope" value="Bacteria"/>
</dbReference>
<dbReference type="Gene3D" id="2.40.160.10">
    <property type="entry name" value="Porin"/>
    <property type="match status" value="1"/>
</dbReference>
<evidence type="ECO:0000256" key="1">
    <source>
        <dbReference type="SAM" id="SignalP"/>
    </source>
</evidence>
<dbReference type="SUPFAM" id="SSF56935">
    <property type="entry name" value="Porins"/>
    <property type="match status" value="1"/>
</dbReference>
<dbReference type="InterPro" id="IPR023614">
    <property type="entry name" value="Porin_dom_sf"/>
</dbReference>
<dbReference type="AlphaFoldDB" id="H8GHU4"/>
<dbReference type="GO" id="GO:0015288">
    <property type="term" value="F:porin activity"/>
    <property type="evidence" value="ECO:0007669"/>
    <property type="project" value="InterPro"/>
</dbReference>
<dbReference type="RefSeq" id="WP_005370385.1">
    <property type="nucleotide sequence ID" value="NZ_CM001475.1"/>
</dbReference>
<name>H8GHU4_METAL</name>
<accession>H8GHU4</accession>
<evidence type="ECO:0000313" key="2">
    <source>
        <dbReference type="EMBL" id="EIC28928.1"/>
    </source>
</evidence>
<feature type="signal peptide" evidence="1">
    <location>
        <begin position="1"/>
        <end position="29"/>
    </location>
</feature>
<dbReference type="EMBL" id="CM001475">
    <property type="protein sequence ID" value="EIC28928.1"/>
    <property type="molecule type" value="Genomic_DNA"/>
</dbReference>
<organism evidence="2 3">
    <name type="scientific">Methylomicrobium album BG8</name>
    <dbReference type="NCBI Taxonomy" id="686340"/>
    <lineage>
        <taxon>Bacteria</taxon>
        <taxon>Pseudomonadati</taxon>
        <taxon>Pseudomonadota</taxon>
        <taxon>Gammaproteobacteria</taxon>
        <taxon>Methylococcales</taxon>
        <taxon>Methylococcaceae</taxon>
        <taxon>Methylomicrobium</taxon>
    </lineage>
</organism>
<proteinExistence type="predicted"/>
<dbReference type="HOGENOM" id="CLU_049016_0_0_6"/>
<keyword evidence="1" id="KW-0732">Signal</keyword>
<gene>
    <name evidence="2" type="ORF">Metal_1110</name>
</gene>
<evidence type="ECO:0008006" key="4">
    <source>
        <dbReference type="Google" id="ProtNLM"/>
    </source>
</evidence>
<reference evidence="2 3" key="1">
    <citation type="journal article" date="2013" name="Genome Announc.">
        <title>Genome Sequence of the Obligate Gammaproteobacterial Methanotroph Methylomicrobium album Strain BG8.</title>
        <authorList>
            <person name="Kits K.D."/>
            <person name="Kalyuzhnaya M.G."/>
            <person name="Klotz M.G."/>
            <person name="Jetten M.S."/>
            <person name="Op den Camp H.J."/>
            <person name="Vuilleumier S."/>
            <person name="Bringel F."/>
            <person name="Dispirito A.A."/>
            <person name="Murrell J.C."/>
            <person name="Bruce D."/>
            <person name="Cheng J.F."/>
            <person name="Copeland A."/>
            <person name="Goodwin L."/>
            <person name="Hauser L."/>
            <person name="Lajus A."/>
            <person name="Land M.L."/>
            <person name="Lapidus A."/>
            <person name="Lucas S."/>
            <person name="Medigue C."/>
            <person name="Pitluck S."/>
            <person name="Woyke T."/>
            <person name="Zeytun A."/>
            <person name="Stein L.Y."/>
        </authorList>
    </citation>
    <scope>NUCLEOTIDE SEQUENCE [LARGE SCALE GENOMIC DNA]</scope>
    <source>
        <strain evidence="2 3">BG8</strain>
    </source>
</reference>
<dbReference type="GO" id="GO:0016020">
    <property type="term" value="C:membrane"/>
    <property type="evidence" value="ECO:0007669"/>
    <property type="project" value="InterPro"/>
</dbReference>